<proteinExistence type="predicted"/>
<comment type="caution">
    <text evidence="1">The sequence shown here is derived from an EMBL/GenBank/DDBJ whole genome shotgun (WGS) entry which is preliminary data.</text>
</comment>
<evidence type="ECO:0000313" key="1">
    <source>
        <dbReference type="EMBL" id="KAK0600530.1"/>
    </source>
</evidence>
<name>A0AA39T3B2_ACESA</name>
<accession>A0AA39T3B2</accession>
<reference evidence="1" key="2">
    <citation type="submission" date="2023-06" db="EMBL/GenBank/DDBJ databases">
        <authorList>
            <person name="Swenson N.G."/>
            <person name="Wegrzyn J.L."/>
            <person name="Mcevoy S.L."/>
        </authorList>
    </citation>
    <scope>NUCLEOTIDE SEQUENCE</scope>
    <source>
        <strain evidence="1">NS2018</strain>
        <tissue evidence="1">Leaf</tissue>
    </source>
</reference>
<evidence type="ECO:0000313" key="2">
    <source>
        <dbReference type="Proteomes" id="UP001168877"/>
    </source>
</evidence>
<gene>
    <name evidence="1" type="ORF">LWI29_015899</name>
</gene>
<organism evidence="1 2">
    <name type="scientific">Acer saccharum</name>
    <name type="common">Sugar maple</name>
    <dbReference type="NCBI Taxonomy" id="4024"/>
    <lineage>
        <taxon>Eukaryota</taxon>
        <taxon>Viridiplantae</taxon>
        <taxon>Streptophyta</taxon>
        <taxon>Embryophyta</taxon>
        <taxon>Tracheophyta</taxon>
        <taxon>Spermatophyta</taxon>
        <taxon>Magnoliopsida</taxon>
        <taxon>eudicotyledons</taxon>
        <taxon>Gunneridae</taxon>
        <taxon>Pentapetalae</taxon>
        <taxon>rosids</taxon>
        <taxon>malvids</taxon>
        <taxon>Sapindales</taxon>
        <taxon>Sapindaceae</taxon>
        <taxon>Hippocastanoideae</taxon>
        <taxon>Acereae</taxon>
        <taxon>Acer</taxon>
    </lineage>
</organism>
<keyword evidence="2" id="KW-1185">Reference proteome</keyword>
<dbReference type="AlphaFoldDB" id="A0AA39T3B2"/>
<reference evidence="1" key="1">
    <citation type="journal article" date="2022" name="Plant J.">
        <title>Strategies of tolerance reflected in two North American maple genomes.</title>
        <authorList>
            <person name="McEvoy S.L."/>
            <person name="Sezen U.U."/>
            <person name="Trouern-Trend A."/>
            <person name="McMahon S.M."/>
            <person name="Schaberg P.G."/>
            <person name="Yang J."/>
            <person name="Wegrzyn J.L."/>
            <person name="Swenson N.G."/>
        </authorList>
    </citation>
    <scope>NUCLEOTIDE SEQUENCE</scope>
    <source>
        <strain evidence="1">NS2018</strain>
    </source>
</reference>
<sequence length="211" mass="23734">MKLSLKVEKQLKESRSGGTKSWFKKSTVKGVSTNTTKNVSKNNTKTEVTPRTIGKQEMTVSSSRPSMIRCFKCQGLGHIDRKIISLVEEVDEEALDENCQSEDEGPKFDKEITYGDQASSLASRRSGLVNCFKIGVRYSSRIVFLSNKQNKNYYNFGSLKHVDSVYDIRNLLNVLEGREVKFSPRDLNSLADGLAKLGSSMTGDRLEWDVF</sequence>
<dbReference type="Proteomes" id="UP001168877">
    <property type="component" value="Unassembled WGS sequence"/>
</dbReference>
<dbReference type="EMBL" id="JAUESC010000003">
    <property type="protein sequence ID" value="KAK0600530.1"/>
    <property type="molecule type" value="Genomic_DNA"/>
</dbReference>
<protein>
    <submittedName>
        <fullName evidence="1">Uncharacterized protein</fullName>
    </submittedName>
</protein>